<organism evidence="2 3">
    <name type="scientific">Pseudidiomarina gelatinasegens</name>
    <dbReference type="NCBI Taxonomy" id="2487740"/>
    <lineage>
        <taxon>Bacteria</taxon>
        <taxon>Pseudomonadati</taxon>
        <taxon>Pseudomonadota</taxon>
        <taxon>Gammaproteobacteria</taxon>
        <taxon>Alteromonadales</taxon>
        <taxon>Idiomarinaceae</taxon>
        <taxon>Pseudidiomarina</taxon>
    </lineage>
</organism>
<dbReference type="RefSeq" id="WP_128352555.1">
    <property type="nucleotide sequence ID" value="NZ_CAXBCQ010000014.1"/>
</dbReference>
<dbReference type="EMBL" id="RSFE01000005">
    <property type="protein sequence ID" value="RWU09651.1"/>
    <property type="molecule type" value="Genomic_DNA"/>
</dbReference>
<keyword evidence="1" id="KW-1133">Transmembrane helix</keyword>
<dbReference type="OrthoDB" id="6238700at2"/>
<keyword evidence="3" id="KW-1185">Reference proteome</keyword>
<feature type="transmembrane region" description="Helical" evidence="1">
    <location>
        <begin position="49"/>
        <end position="67"/>
    </location>
</feature>
<evidence type="ECO:0000313" key="2">
    <source>
        <dbReference type="EMBL" id="RWU09651.1"/>
    </source>
</evidence>
<dbReference type="AlphaFoldDB" id="A0A443YZN4"/>
<evidence type="ECO:0000313" key="3">
    <source>
        <dbReference type="Proteomes" id="UP000288789"/>
    </source>
</evidence>
<evidence type="ECO:0000256" key="1">
    <source>
        <dbReference type="SAM" id="Phobius"/>
    </source>
</evidence>
<comment type="caution">
    <text evidence="2">The sequence shown here is derived from an EMBL/GenBank/DDBJ whole genome shotgun (WGS) entry which is preliminary data.</text>
</comment>
<feature type="transmembrane region" description="Helical" evidence="1">
    <location>
        <begin position="12"/>
        <end position="37"/>
    </location>
</feature>
<keyword evidence="1" id="KW-0812">Transmembrane</keyword>
<reference evidence="2 3" key="1">
    <citation type="submission" date="2018-12" db="EMBL/GenBank/DDBJ databases">
        <authorList>
            <person name="Li A."/>
            <person name="Zhang M."/>
            <person name="Zhu H."/>
        </authorList>
    </citation>
    <scope>NUCLEOTIDE SEQUENCE [LARGE SCALE GENOMIC DNA]</scope>
    <source>
        <strain evidence="2 3">R04H25</strain>
    </source>
</reference>
<name>A0A443YZN4_9GAMM</name>
<keyword evidence="1" id="KW-0472">Membrane</keyword>
<protein>
    <submittedName>
        <fullName evidence="2">Uncharacterized protein</fullName>
    </submittedName>
</protein>
<gene>
    <name evidence="2" type="ORF">EGC76_08480</name>
</gene>
<sequence length="84" mass="9412">MIKNIAEWVLRIMLGLIVALIILSPGLGIGYLGAWLIDWLIVDINFDSWITHTVIVFVALVVFVMLLNTKEGGEMLWTSVTGKR</sequence>
<dbReference type="Proteomes" id="UP000288789">
    <property type="component" value="Unassembled WGS sequence"/>
</dbReference>
<accession>A0A443YZN4</accession>
<proteinExistence type="predicted"/>